<accession>A0A8C0ZGX5</accession>
<dbReference type="Ensembl" id="ENSCCET00000029627.1">
    <property type="protein sequence ID" value="ENSCCEP00000019493.1"/>
    <property type="gene ID" value="ENSCCEG00000017685.1"/>
</dbReference>
<keyword evidence="1" id="KW-0472">Membrane</keyword>
<keyword evidence="1" id="KW-1133">Transmembrane helix</keyword>
<proteinExistence type="predicted"/>
<keyword evidence="1" id="KW-0812">Transmembrane</keyword>
<dbReference type="AlphaFoldDB" id="A0A8C0ZGX5"/>
<sequence>MVAPPPPWADLSSDLFLSVKNFLQIPNLYFPWCSLRLCPLVLLSAVYFSLCLFFPLISLRNFPHIVICGSHLCLIAVLFPELQVVCMVVSPVMFLSGILH</sequence>
<evidence type="ECO:0000313" key="3">
    <source>
        <dbReference type="Proteomes" id="UP000694410"/>
    </source>
</evidence>
<feature type="transmembrane region" description="Helical" evidence="1">
    <location>
        <begin position="71"/>
        <end position="99"/>
    </location>
</feature>
<evidence type="ECO:0000313" key="2">
    <source>
        <dbReference type="Ensembl" id="ENSCCEP00000019493.1"/>
    </source>
</evidence>
<keyword evidence="3" id="KW-1185">Reference proteome</keyword>
<protein>
    <submittedName>
        <fullName evidence="2">Uncharacterized protein</fullName>
    </submittedName>
</protein>
<reference evidence="2" key="1">
    <citation type="submission" date="2025-08" db="UniProtKB">
        <authorList>
            <consortium name="Ensembl"/>
        </authorList>
    </citation>
    <scope>IDENTIFICATION</scope>
</reference>
<dbReference type="Proteomes" id="UP000694410">
    <property type="component" value="Unplaced"/>
</dbReference>
<organism evidence="2 3">
    <name type="scientific">Cyanistes caeruleus</name>
    <name type="common">Eurasian blue tit</name>
    <name type="synonym">Parus caeruleus</name>
    <dbReference type="NCBI Taxonomy" id="156563"/>
    <lineage>
        <taxon>Eukaryota</taxon>
        <taxon>Metazoa</taxon>
        <taxon>Chordata</taxon>
        <taxon>Craniata</taxon>
        <taxon>Vertebrata</taxon>
        <taxon>Euteleostomi</taxon>
        <taxon>Archelosauria</taxon>
        <taxon>Archosauria</taxon>
        <taxon>Dinosauria</taxon>
        <taxon>Saurischia</taxon>
        <taxon>Theropoda</taxon>
        <taxon>Coelurosauria</taxon>
        <taxon>Aves</taxon>
        <taxon>Neognathae</taxon>
        <taxon>Neoaves</taxon>
        <taxon>Telluraves</taxon>
        <taxon>Australaves</taxon>
        <taxon>Passeriformes</taxon>
        <taxon>Paridae</taxon>
        <taxon>Cyanistes</taxon>
    </lineage>
</organism>
<reference evidence="2" key="2">
    <citation type="submission" date="2025-09" db="UniProtKB">
        <authorList>
            <consortium name="Ensembl"/>
        </authorList>
    </citation>
    <scope>IDENTIFICATION</scope>
</reference>
<feature type="transmembrane region" description="Helical" evidence="1">
    <location>
        <begin position="40"/>
        <end position="59"/>
    </location>
</feature>
<evidence type="ECO:0000256" key="1">
    <source>
        <dbReference type="SAM" id="Phobius"/>
    </source>
</evidence>
<name>A0A8C0ZGX5_CYACU</name>